<organism evidence="2 3">
    <name type="scientific">Shewanella scandinavica</name>
    <dbReference type="NCBI Taxonomy" id="3063538"/>
    <lineage>
        <taxon>Bacteria</taxon>
        <taxon>Pseudomonadati</taxon>
        <taxon>Pseudomonadota</taxon>
        <taxon>Gammaproteobacteria</taxon>
        <taxon>Alteromonadales</taxon>
        <taxon>Shewanellaceae</taxon>
        <taxon>Shewanella</taxon>
    </lineage>
</organism>
<keyword evidence="1" id="KW-0812">Transmembrane</keyword>
<keyword evidence="1" id="KW-1133">Transmembrane helix</keyword>
<feature type="transmembrane region" description="Helical" evidence="1">
    <location>
        <begin position="6"/>
        <end position="23"/>
    </location>
</feature>
<evidence type="ECO:0000256" key="1">
    <source>
        <dbReference type="SAM" id="Phobius"/>
    </source>
</evidence>
<name>A0ABU3G543_9GAMM</name>
<evidence type="ECO:0000313" key="2">
    <source>
        <dbReference type="EMBL" id="MDT3281637.1"/>
    </source>
</evidence>
<proteinExistence type="predicted"/>
<comment type="caution">
    <text evidence="2">The sequence shown here is derived from an EMBL/GenBank/DDBJ whole genome shotgun (WGS) entry which is preliminary data.</text>
</comment>
<evidence type="ECO:0000313" key="3">
    <source>
        <dbReference type="Proteomes" id="UP001249505"/>
    </source>
</evidence>
<dbReference type="Proteomes" id="UP001249505">
    <property type="component" value="Unassembled WGS sequence"/>
</dbReference>
<dbReference type="RefSeq" id="WP_311900027.1">
    <property type="nucleotide sequence ID" value="NZ_JAUOES010000018.1"/>
</dbReference>
<sequence length="111" mass="12040">MDKALFIPSAIISAILFIIYAFICFKNKSELDQKIITNLILQAFQIVCGGVLIASTFISELKDLVTDLNLYILIAGAVLLINSVQSAITDLRKPINKSNKSIPPTTDAAAD</sequence>
<keyword evidence="1" id="KW-0472">Membrane</keyword>
<dbReference type="EMBL" id="JAUOES010000018">
    <property type="protein sequence ID" value="MDT3281637.1"/>
    <property type="molecule type" value="Genomic_DNA"/>
</dbReference>
<feature type="transmembrane region" description="Helical" evidence="1">
    <location>
        <begin position="35"/>
        <end position="58"/>
    </location>
</feature>
<accession>A0ABU3G543</accession>
<reference evidence="2 3" key="1">
    <citation type="submission" date="2023-07" db="EMBL/GenBank/DDBJ databases">
        <title>Novel Shewanella species isolated from Baltic Sea sediments.</title>
        <authorList>
            <person name="Martin-Rodriguez A.J."/>
        </authorList>
    </citation>
    <scope>NUCLEOTIDE SEQUENCE [LARGE SCALE GENOMIC DNA]</scope>
    <source>
        <strain evidence="2 3">SP2S1-2</strain>
    </source>
</reference>
<gene>
    <name evidence="2" type="ORF">Q4Q50_15235</name>
</gene>
<keyword evidence="3" id="KW-1185">Reference proteome</keyword>
<protein>
    <submittedName>
        <fullName evidence="2">Threonyl-tRNA synthetase</fullName>
    </submittedName>
</protein>
<feature type="transmembrane region" description="Helical" evidence="1">
    <location>
        <begin position="70"/>
        <end position="91"/>
    </location>
</feature>